<keyword evidence="3" id="KW-1185">Reference proteome</keyword>
<organism evidence="2 3">
    <name type="scientific">Marininema halotolerans</name>
    <dbReference type="NCBI Taxonomy" id="1155944"/>
    <lineage>
        <taxon>Bacteria</taxon>
        <taxon>Bacillati</taxon>
        <taxon>Bacillota</taxon>
        <taxon>Bacilli</taxon>
        <taxon>Bacillales</taxon>
        <taxon>Thermoactinomycetaceae</taxon>
        <taxon>Marininema</taxon>
    </lineage>
</organism>
<name>A0A1I6SZB4_9BACL</name>
<evidence type="ECO:0000313" key="2">
    <source>
        <dbReference type="EMBL" id="SFS82242.1"/>
    </source>
</evidence>
<dbReference type="EMBL" id="FPAA01000008">
    <property type="protein sequence ID" value="SFS82242.1"/>
    <property type="molecule type" value="Genomic_DNA"/>
</dbReference>
<reference evidence="3" key="1">
    <citation type="submission" date="2016-10" db="EMBL/GenBank/DDBJ databases">
        <authorList>
            <person name="Varghese N."/>
            <person name="Submissions S."/>
        </authorList>
    </citation>
    <scope>NUCLEOTIDE SEQUENCE [LARGE SCALE GENOMIC DNA]</scope>
    <source>
        <strain evidence="3">DSM 45789</strain>
    </source>
</reference>
<feature type="compositionally biased region" description="Polar residues" evidence="1">
    <location>
        <begin position="71"/>
        <end position="82"/>
    </location>
</feature>
<gene>
    <name evidence="2" type="ORF">SAMN05444972_108147</name>
</gene>
<dbReference type="Proteomes" id="UP000198660">
    <property type="component" value="Unassembled WGS sequence"/>
</dbReference>
<feature type="region of interest" description="Disordered" evidence="1">
    <location>
        <begin position="26"/>
        <end position="95"/>
    </location>
</feature>
<dbReference type="AlphaFoldDB" id="A0A1I6SZB4"/>
<dbReference type="RefSeq" id="WP_091837654.1">
    <property type="nucleotide sequence ID" value="NZ_FPAA01000008.1"/>
</dbReference>
<evidence type="ECO:0000256" key="1">
    <source>
        <dbReference type="SAM" id="MobiDB-lite"/>
    </source>
</evidence>
<protein>
    <submittedName>
        <fullName evidence="2">Uncharacterized protein</fullName>
    </submittedName>
</protein>
<accession>A0A1I6SZB4</accession>
<dbReference type="OrthoDB" id="2988780at2"/>
<evidence type="ECO:0000313" key="3">
    <source>
        <dbReference type="Proteomes" id="UP000198660"/>
    </source>
</evidence>
<proteinExistence type="predicted"/>
<sequence length="95" mass="10979">MNKHSNTTENKLRRLIQRMVQEELDQRFKEGFSFDQKPSQQVQHPPPGRKERPAPPWAIFGSPQPDPDTASIKQPLQTNVSTEPPPYVPHQITNR</sequence>